<dbReference type="GO" id="GO:0030976">
    <property type="term" value="F:thiamine pyrophosphate binding"/>
    <property type="evidence" value="ECO:0007669"/>
    <property type="project" value="UniProtKB-UniRule"/>
</dbReference>
<keyword evidence="6 11" id="KW-0460">Magnesium</keyword>
<dbReference type="PANTHER" id="PTHR43322">
    <property type="entry name" value="1-D-DEOXYXYLULOSE 5-PHOSPHATE SYNTHASE-RELATED"/>
    <property type="match status" value="1"/>
</dbReference>
<evidence type="ECO:0000256" key="2">
    <source>
        <dbReference type="ARBA" id="ARBA00011081"/>
    </source>
</evidence>
<accession>A0A532V7X7</accession>
<dbReference type="GO" id="GO:0009228">
    <property type="term" value="P:thiamine biosynthetic process"/>
    <property type="evidence" value="ECO:0007669"/>
    <property type="project" value="UniProtKB-UniRule"/>
</dbReference>
<feature type="binding site" evidence="11">
    <location>
        <position position="286"/>
    </location>
    <ligand>
        <name>thiamine diphosphate</name>
        <dbReference type="ChEBI" id="CHEBI:58937"/>
    </ligand>
</feature>
<keyword evidence="9 11" id="KW-0414">Isoprene biosynthesis</keyword>
<dbReference type="PROSITE" id="PS00802">
    <property type="entry name" value="TRANSKETOLASE_2"/>
    <property type="match status" value="1"/>
</dbReference>
<comment type="caution">
    <text evidence="13">The sequence shown here is derived from an EMBL/GenBank/DDBJ whole genome shotgun (WGS) entry which is preliminary data.</text>
</comment>
<dbReference type="CDD" id="cd02007">
    <property type="entry name" value="TPP_DXS"/>
    <property type="match status" value="1"/>
</dbReference>
<evidence type="ECO:0000256" key="9">
    <source>
        <dbReference type="ARBA" id="ARBA00023229"/>
    </source>
</evidence>
<protein>
    <recommendedName>
        <fullName evidence="11">1-deoxy-D-xylulose-5-phosphate synthase</fullName>
        <ecNumber evidence="11">2.2.1.7</ecNumber>
    </recommendedName>
    <alternativeName>
        <fullName evidence="11">1-deoxyxylulose-5-phosphate synthase</fullName>
        <shortName evidence="11">DXP synthase</shortName>
        <shortName evidence="11">DXPS</shortName>
    </alternativeName>
</protein>
<dbReference type="InterPro" id="IPR005475">
    <property type="entry name" value="Transketolase-like_Pyr-bd"/>
</dbReference>
<feature type="binding site" evidence="11">
    <location>
        <begin position="146"/>
        <end position="147"/>
    </location>
    <ligand>
        <name>thiamine diphosphate</name>
        <dbReference type="ChEBI" id="CHEBI:58937"/>
    </ligand>
</feature>
<comment type="pathway">
    <text evidence="1 11">Metabolic intermediate biosynthesis; 1-deoxy-D-xylulose 5-phosphate biosynthesis; 1-deoxy-D-xylulose 5-phosphate from D-glyceraldehyde 3-phosphate and pyruvate: step 1/1.</text>
</comment>
<comment type="cofactor">
    <cofactor evidence="11">
        <name>thiamine diphosphate</name>
        <dbReference type="ChEBI" id="CHEBI:58937"/>
    </cofactor>
    <text evidence="11">Binds 1 thiamine pyrophosphate per subunit.</text>
</comment>
<evidence type="ECO:0000313" key="13">
    <source>
        <dbReference type="EMBL" id="TKJ43303.1"/>
    </source>
</evidence>
<feature type="binding site" evidence="11">
    <location>
        <position position="174"/>
    </location>
    <ligand>
        <name>Mg(2+)</name>
        <dbReference type="ChEBI" id="CHEBI:18420"/>
    </ligand>
</feature>
<evidence type="ECO:0000256" key="3">
    <source>
        <dbReference type="ARBA" id="ARBA00011738"/>
    </source>
</evidence>
<dbReference type="Pfam" id="PF13292">
    <property type="entry name" value="DXP_synthase_N"/>
    <property type="match status" value="1"/>
</dbReference>
<sequence>MSILGRIDSPAEIKDLKLAELKQLAHEVRQRILEVTSRRGGHVAPNLGTVELTIAMHYVLDAPEDRIIWDVGHQCYTHKLLTGRRERFDTLRQYKGVSGFPRREESIYDVFNTGHAGTSISAAFGLAKARDMRGEDFKVVAVVGDGAIISGMALEALNHLGDSQTNLLVVLNDNAMSIARNPGALSTYLNRLITTKLYQSLRARVWNFLGRSFRTRGDYFRGWARRLESAFKGVLTPGALFEDLGFHYFGPIDGHNLKELIRYFERMKEIPGPVLLHVGTEKGHGFKGATDNPEVFHGVGPFDPKSCLVAQSKAQSYSNFFGCILTEFAKDDPRIVAITAGMALGTGLTEFREQFPDRFFDFGINEEHCATFAAGLTLRGMKPVYAVYSTFLQRAFDQIIHDVALQNLPVVFAIDRSGVVGADGPTHHGVFDLSYLRMIPNMIVAAPKDEAELRDLLYTALGYEEGPFAIRYPRSNVVGVGVPSQPREVPIGSWEKLVEGKKVAILATGTGVQMAAKTLKLLGKRCPTLVNARFIKPLDEKLLEEIVKRHSAIVTVEENALAGGFGSAVLEWLHDHKAGIPVERIGLPDRFIEHGSQERLLAECGVSVEGIARTVRRVWQAR</sequence>
<evidence type="ECO:0000256" key="11">
    <source>
        <dbReference type="HAMAP-Rule" id="MF_00315"/>
    </source>
</evidence>
<dbReference type="PANTHER" id="PTHR43322:SF5">
    <property type="entry name" value="1-DEOXY-D-XYLULOSE-5-PHOSPHATE SYNTHASE, CHLOROPLASTIC"/>
    <property type="match status" value="1"/>
</dbReference>
<dbReference type="SUPFAM" id="SSF52518">
    <property type="entry name" value="Thiamin diphosphate-binding fold (THDP-binding)"/>
    <property type="match status" value="2"/>
</dbReference>
<dbReference type="Gene3D" id="3.40.50.970">
    <property type="match status" value="2"/>
</dbReference>
<dbReference type="PROSITE" id="PS00801">
    <property type="entry name" value="TRANSKETOLASE_1"/>
    <property type="match status" value="1"/>
</dbReference>
<feature type="binding site" evidence="11">
    <location>
        <position position="73"/>
    </location>
    <ligand>
        <name>thiamine diphosphate</name>
        <dbReference type="ChEBI" id="CHEBI:58937"/>
    </ligand>
</feature>
<organism evidence="13 14">
    <name type="scientific">candidate division TA06 bacterium B3_TA06</name>
    <dbReference type="NCBI Taxonomy" id="2012487"/>
    <lineage>
        <taxon>Bacteria</taxon>
        <taxon>Bacteria division TA06</taxon>
    </lineage>
</organism>
<comment type="catalytic activity">
    <reaction evidence="11">
        <text>D-glyceraldehyde 3-phosphate + pyruvate + H(+) = 1-deoxy-D-xylulose 5-phosphate + CO2</text>
        <dbReference type="Rhea" id="RHEA:12605"/>
        <dbReference type="ChEBI" id="CHEBI:15361"/>
        <dbReference type="ChEBI" id="CHEBI:15378"/>
        <dbReference type="ChEBI" id="CHEBI:16526"/>
        <dbReference type="ChEBI" id="CHEBI:57792"/>
        <dbReference type="ChEBI" id="CHEBI:59776"/>
        <dbReference type="EC" id="2.2.1.7"/>
    </reaction>
</comment>
<evidence type="ECO:0000313" key="14">
    <source>
        <dbReference type="Proteomes" id="UP000317778"/>
    </source>
</evidence>
<dbReference type="InterPro" id="IPR020826">
    <property type="entry name" value="Transketolase_BS"/>
</dbReference>
<gene>
    <name evidence="11 13" type="primary">dxs</name>
    <name evidence="13" type="ORF">CEE36_04525</name>
</gene>
<keyword evidence="5 11" id="KW-0479">Metal-binding</keyword>
<dbReference type="Pfam" id="PF02779">
    <property type="entry name" value="Transket_pyr"/>
    <property type="match status" value="1"/>
</dbReference>
<dbReference type="GO" id="GO:0008661">
    <property type="term" value="F:1-deoxy-D-xylulose-5-phosphate synthase activity"/>
    <property type="evidence" value="ECO:0007669"/>
    <property type="project" value="UniProtKB-UniRule"/>
</dbReference>
<dbReference type="InterPro" id="IPR029061">
    <property type="entry name" value="THDP-binding"/>
</dbReference>
<dbReference type="GO" id="GO:0016114">
    <property type="term" value="P:terpenoid biosynthetic process"/>
    <property type="evidence" value="ECO:0007669"/>
    <property type="project" value="UniProtKB-UniRule"/>
</dbReference>
<dbReference type="InterPro" id="IPR033248">
    <property type="entry name" value="Transketolase_C"/>
</dbReference>
<dbReference type="FunFam" id="3.40.50.920:FF:000002">
    <property type="entry name" value="1-deoxy-D-xylulose-5-phosphate synthase"/>
    <property type="match status" value="1"/>
</dbReference>
<dbReference type="FunFam" id="3.40.50.970:FF:000005">
    <property type="entry name" value="1-deoxy-D-xylulose-5-phosphate synthase"/>
    <property type="match status" value="1"/>
</dbReference>
<keyword evidence="4 11" id="KW-0808">Transferase</keyword>
<dbReference type="Gene3D" id="3.40.50.920">
    <property type="match status" value="1"/>
</dbReference>
<evidence type="ECO:0000256" key="7">
    <source>
        <dbReference type="ARBA" id="ARBA00022977"/>
    </source>
</evidence>
<evidence type="ECO:0000256" key="4">
    <source>
        <dbReference type="ARBA" id="ARBA00022679"/>
    </source>
</evidence>
<dbReference type="Pfam" id="PF02780">
    <property type="entry name" value="Transketolase_C"/>
    <property type="match status" value="1"/>
</dbReference>
<evidence type="ECO:0000256" key="8">
    <source>
        <dbReference type="ARBA" id="ARBA00023052"/>
    </source>
</evidence>
<dbReference type="EMBL" id="NJBO01000005">
    <property type="protein sequence ID" value="TKJ43303.1"/>
    <property type="molecule type" value="Genomic_DNA"/>
</dbReference>
<keyword evidence="7 11" id="KW-0784">Thiamine biosynthesis</keyword>
<evidence type="ECO:0000256" key="5">
    <source>
        <dbReference type="ARBA" id="ARBA00022723"/>
    </source>
</evidence>
<dbReference type="GO" id="GO:0019288">
    <property type="term" value="P:isopentenyl diphosphate biosynthetic process, methylerythritol 4-phosphate pathway"/>
    <property type="evidence" value="ECO:0007669"/>
    <property type="project" value="TreeGrafter"/>
</dbReference>
<comment type="subunit">
    <text evidence="3 11">Homodimer.</text>
</comment>
<dbReference type="Proteomes" id="UP000317778">
    <property type="component" value="Unassembled WGS sequence"/>
</dbReference>
<dbReference type="SMART" id="SM00861">
    <property type="entry name" value="Transket_pyr"/>
    <property type="match status" value="1"/>
</dbReference>
<feature type="binding site" evidence="11">
    <location>
        <position position="174"/>
    </location>
    <ligand>
        <name>thiamine diphosphate</name>
        <dbReference type="ChEBI" id="CHEBI:58937"/>
    </ligand>
</feature>
<evidence type="ECO:0000256" key="10">
    <source>
        <dbReference type="ARBA" id="ARBA00055605"/>
    </source>
</evidence>
<reference evidence="13 14" key="1">
    <citation type="submission" date="2017-06" db="EMBL/GenBank/DDBJ databases">
        <title>Novel microbial phyla capable of carbon fixation and sulfur reduction in deep-sea sediments.</title>
        <authorList>
            <person name="Huang J."/>
            <person name="Baker B."/>
            <person name="Wang Y."/>
        </authorList>
    </citation>
    <scope>NUCLEOTIDE SEQUENCE [LARGE SCALE GENOMIC DNA]</scope>
    <source>
        <strain evidence="13">B3_TA06</strain>
    </source>
</reference>
<comment type="cofactor">
    <cofactor evidence="11">
        <name>Mg(2+)</name>
        <dbReference type="ChEBI" id="CHEBI:18420"/>
    </cofactor>
    <text evidence="11">Binds 1 Mg(2+) ion per subunit.</text>
</comment>
<dbReference type="InterPro" id="IPR049557">
    <property type="entry name" value="Transketolase_CS"/>
</dbReference>
<evidence type="ECO:0000256" key="6">
    <source>
        <dbReference type="ARBA" id="ARBA00022842"/>
    </source>
</evidence>
<feature type="binding site" evidence="11">
    <location>
        <begin position="114"/>
        <end position="116"/>
    </location>
    <ligand>
        <name>thiamine diphosphate</name>
        <dbReference type="ChEBI" id="CHEBI:58937"/>
    </ligand>
</feature>
<evidence type="ECO:0000259" key="12">
    <source>
        <dbReference type="SMART" id="SM00861"/>
    </source>
</evidence>
<comment type="similarity">
    <text evidence="2 11">Belongs to the transketolase family. DXPS subfamily.</text>
</comment>
<dbReference type="InterPro" id="IPR009014">
    <property type="entry name" value="Transketo_C/PFOR_II"/>
</dbReference>
<dbReference type="NCBIfam" id="NF003933">
    <property type="entry name" value="PRK05444.2-2"/>
    <property type="match status" value="1"/>
</dbReference>
<dbReference type="AlphaFoldDB" id="A0A532V7X7"/>
<proteinExistence type="inferred from homology"/>
<feature type="binding site" evidence="11">
    <location>
        <position position="366"/>
    </location>
    <ligand>
        <name>thiamine diphosphate</name>
        <dbReference type="ChEBI" id="CHEBI:58937"/>
    </ligand>
</feature>
<feature type="binding site" evidence="11">
    <location>
        <position position="145"/>
    </location>
    <ligand>
        <name>Mg(2+)</name>
        <dbReference type="ChEBI" id="CHEBI:18420"/>
    </ligand>
</feature>
<dbReference type="GO" id="GO:0000287">
    <property type="term" value="F:magnesium ion binding"/>
    <property type="evidence" value="ECO:0007669"/>
    <property type="project" value="UniProtKB-UniRule"/>
</dbReference>
<dbReference type="NCBIfam" id="TIGR00204">
    <property type="entry name" value="dxs"/>
    <property type="match status" value="1"/>
</dbReference>
<dbReference type="GO" id="GO:0005829">
    <property type="term" value="C:cytosol"/>
    <property type="evidence" value="ECO:0007669"/>
    <property type="project" value="TreeGrafter"/>
</dbReference>
<dbReference type="SUPFAM" id="SSF52922">
    <property type="entry name" value="TK C-terminal domain-like"/>
    <property type="match status" value="1"/>
</dbReference>
<feature type="domain" description="Transketolase-like pyrimidine-binding" evidence="12">
    <location>
        <begin position="315"/>
        <end position="480"/>
    </location>
</feature>
<dbReference type="InterPro" id="IPR005477">
    <property type="entry name" value="Dxylulose-5-P_synthase"/>
</dbReference>
<name>A0A532V7X7_UNCT6</name>
<keyword evidence="8 11" id="KW-0786">Thiamine pyrophosphate</keyword>
<comment type="function">
    <text evidence="10 11">Catalyzes the acyloin condensation reaction between C atoms 2 and 3 of pyruvate and glyceraldehyde 3-phosphate to yield 1-deoxy-D-xylulose-5-phosphate (DXP).</text>
</comment>
<dbReference type="CDD" id="cd07033">
    <property type="entry name" value="TPP_PYR_DXS_TK_like"/>
    <property type="match status" value="1"/>
</dbReference>
<dbReference type="HAMAP" id="MF_00315">
    <property type="entry name" value="DXP_synth"/>
    <property type="match status" value="1"/>
</dbReference>
<evidence type="ECO:0000256" key="1">
    <source>
        <dbReference type="ARBA" id="ARBA00004980"/>
    </source>
</evidence>
<dbReference type="EC" id="2.2.1.7" evidence="11"/>
<dbReference type="UniPathway" id="UPA00064">
    <property type="reaction ID" value="UER00091"/>
</dbReference>